<dbReference type="PANTHER" id="PTHR39456:SF1">
    <property type="entry name" value="METAL-DEPENDENT HYDROLASE"/>
    <property type="match status" value="1"/>
</dbReference>
<evidence type="ECO:0008006" key="3">
    <source>
        <dbReference type="Google" id="ProtNLM"/>
    </source>
</evidence>
<sequence length="295" mass="33201">MRAATLQETLLHRLVSIMVKNEIPVRRIRFGYAEASSDRHFVDGDLVMSHAVAFLSSVFPEGEDFFVRSVREFDAQITDPRLRERVKGFIGQEVTHGREHSALNDRLRAMGYPIGRGERATRRFNAVMGRRSPHARLAVTAALEHFTAVLAETLLAEPRARALLGTGDARPILLWHALEESEHRSVAFDVYRAVGGSERIRIRAMRVLMFTFTFNTAVHTLLSLAGDRAAYNPRHLFASLAALRHSPFLAAAVRSRLLDYLRPGFHPDDVDNTALLADWNLRLFGPDGELTPLTR</sequence>
<dbReference type="AlphaFoldDB" id="A0A2N3WWC8"/>
<dbReference type="InterPro" id="IPR016516">
    <property type="entry name" value="UCP07580"/>
</dbReference>
<reference evidence="1 2" key="1">
    <citation type="submission" date="2017-12" db="EMBL/GenBank/DDBJ databases">
        <title>Sequencing the genomes of 1000 Actinobacteria strains.</title>
        <authorList>
            <person name="Klenk H.-P."/>
        </authorList>
    </citation>
    <scope>NUCLEOTIDE SEQUENCE [LARGE SCALE GENOMIC DNA]</scope>
    <source>
        <strain evidence="1 2">DSM 44489</strain>
    </source>
</reference>
<organism evidence="1 2">
    <name type="scientific">Nocardia fluminea</name>
    <dbReference type="NCBI Taxonomy" id="134984"/>
    <lineage>
        <taxon>Bacteria</taxon>
        <taxon>Bacillati</taxon>
        <taxon>Actinomycetota</taxon>
        <taxon>Actinomycetes</taxon>
        <taxon>Mycobacteriales</taxon>
        <taxon>Nocardiaceae</taxon>
        <taxon>Nocardia</taxon>
    </lineage>
</organism>
<evidence type="ECO:0000313" key="1">
    <source>
        <dbReference type="EMBL" id="PKV98179.1"/>
    </source>
</evidence>
<dbReference type="PANTHER" id="PTHR39456">
    <property type="entry name" value="METAL-DEPENDENT HYDROLASE"/>
    <property type="match status" value="1"/>
</dbReference>
<protein>
    <recommendedName>
        <fullName evidence="3">Metal-dependent hydrolase</fullName>
    </recommendedName>
</protein>
<dbReference type="Proteomes" id="UP000233766">
    <property type="component" value="Unassembled WGS sequence"/>
</dbReference>
<evidence type="ECO:0000313" key="2">
    <source>
        <dbReference type="Proteomes" id="UP000233766"/>
    </source>
</evidence>
<dbReference type="Pfam" id="PF10118">
    <property type="entry name" value="Metal_hydrol"/>
    <property type="match status" value="1"/>
</dbReference>
<name>A0A2N3WWC8_9NOCA</name>
<accession>A0A2N3WWC8</accession>
<dbReference type="EMBL" id="PJMW01000001">
    <property type="protein sequence ID" value="PKV98179.1"/>
    <property type="molecule type" value="Genomic_DNA"/>
</dbReference>
<gene>
    <name evidence="1" type="ORF">ATK86_0188</name>
</gene>
<comment type="caution">
    <text evidence="1">The sequence shown here is derived from an EMBL/GenBank/DDBJ whole genome shotgun (WGS) entry which is preliminary data.</text>
</comment>
<dbReference type="PIRSF" id="PIRSF007580">
    <property type="entry name" value="UCP07580"/>
    <property type="match status" value="1"/>
</dbReference>
<proteinExistence type="predicted"/>
<keyword evidence="2" id="KW-1185">Reference proteome</keyword>